<feature type="compositionally biased region" description="Basic and acidic residues" evidence="8">
    <location>
        <begin position="17"/>
        <end position="29"/>
    </location>
</feature>
<evidence type="ECO:0000313" key="10">
    <source>
        <dbReference type="EMBL" id="RUS72540.1"/>
    </source>
</evidence>
<sequence length="210" mass="22810">MSKSGSKRSGSSTADSEDTKCGKQAKEDSESAAFTGTKFSGEEGTPVYTDGACFFNGKHGQVAGIGVFWATDDTDNASEVLPGTPSNHRAEIHAAIRAVQIAKTKEVKKLILYTDSQYLINGITKWIGGWKKRDWKTSAGEPVKNKEDFEALDKEISEISIKWVYAKGKNGIEECDQADKLAKKGAGLKEKEDKAEKTKKPKNGSKNNAE</sequence>
<dbReference type="InterPro" id="IPR050092">
    <property type="entry name" value="RNase_H"/>
</dbReference>
<dbReference type="Proteomes" id="UP000271974">
    <property type="component" value="Unassembled WGS sequence"/>
</dbReference>
<feature type="compositionally biased region" description="Low complexity" evidence="8">
    <location>
        <begin position="1"/>
        <end position="12"/>
    </location>
</feature>
<evidence type="ECO:0000256" key="6">
    <source>
        <dbReference type="ARBA" id="ARBA00022759"/>
    </source>
</evidence>
<dbReference type="AlphaFoldDB" id="A0A3S0ZDK5"/>
<dbReference type="STRING" id="188477.A0A3S0ZDK5"/>
<dbReference type="EC" id="3.1.26.4" evidence="3"/>
<dbReference type="GO" id="GO:0046872">
    <property type="term" value="F:metal ion binding"/>
    <property type="evidence" value="ECO:0007669"/>
    <property type="project" value="UniProtKB-KW"/>
</dbReference>
<name>A0A3S0ZDK5_ELYCH</name>
<protein>
    <recommendedName>
        <fullName evidence="3">ribonuclease H</fullName>
        <ecNumber evidence="3">3.1.26.4</ecNumber>
    </recommendedName>
</protein>
<dbReference type="SUPFAM" id="SSF53098">
    <property type="entry name" value="Ribonuclease H-like"/>
    <property type="match status" value="1"/>
</dbReference>
<comment type="caution">
    <text evidence="10">The sequence shown here is derived from an EMBL/GenBank/DDBJ whole genome shotgun (WGS) entry which is preliminary data.</text>
</comment>
<feature type="region of interest" description="Disordered" evidence="8">
    <location>
        <begin position="183"/>
        <end position="210"/>
    </location>
</feature>
<dbReference type="PANTHER" id="PTHR10642">
    <property type="entry name" value="RIBONUCLEASE H1"/>
    <property type="match status" value="1"/>
</dbReference>
<keyword evidence="7" id="KW-0378">Hydrolase</keyword>
<dbReference type="PROSITE" id="PS50879">
    <property type="entry name" value="RNASE_H_1"/>
    <property type="match status" value="1"/>
</dbReference>
<evidence type="ECO:0000256" key="8">
    <source>
        <dbReference type="SAM" id="MobiDB-lite"/>
    </source>
</evidence>
<dbReference type="GO" id="GO:0043137">
    <property type="term" value="P:DNA replication, removal of RNA primer"/>
    <property type="evidence" value="ECO:0007669"/>
    <property type="project" value="TreeGrafter"/>
</dbReference>
<dbReference type="InterPro" id="IPR002156">
    <property type="entry name" value="RNaseH_domain"/>
</dbReference>
<organism evidence="10 11">
    <name type="scientific">Elysia chlorotica</name>
    <name type="common">Eastern emerald elysia</name>
    <name type="synonym">Sea slug</name>
    <dbReference type="NCBI Taxonomy" id="188477"/>
    <lineage>
        <taxon>Eukaryota</taxon>
        <taxon>Metazoa</taxon>
        <taxon>Spiralia</taxon>
        <taxon>Lophotrochozoa</taxon>
        <taxon>Mollusca</taxon>
        <taxon>Gastropoda</taxon>
        <taxon>Heterobranchia</taxon>
        <taxon>Euthyneura</taxon>
        <taxon>Panpulmonata</taxon>
        <taxon>Sacoglossa</taxon>
        <taxon>Placobranchoidea</taxon>
        <taxon>Plakobranchidae</taxon>
        <taxon>Elysia</taxon>
    </lineage>
</organism>
<evidence type="ECO:0000256" key="4">
    <source>
        <dbReference type="ARBA" id="ARBA00022722"/>
    </source>
</evidence>
<gene>
    <name evidence="10" type="ORF">EGW08_019693</name>
</gene>
<evidence type="ECO:0000256" key="3">
    <source>
        <dbReference type="ARBA" id="ARBA00012180"/>
    </source>
</evidence>
<dbReference type="GO" id="GO:0004523">
    <property type="term" value="F:RNA-DNA hybrid ribonuclease activity"/>
    <property type="evidence" value="ECO:0007669"/>
    <property type="project" value="UniProtKB-EC"/>
</dbReference>
<keyword evidence="4" id="KW-0540">Nuclease</keyword>
<dbReference type="Gene3D" id="3.30.420.10">
    <property type="entry name" value="Ribonuclease H-like superfamily/Ribonuclease H"/>
    <property type="match status" value="1"/>
</dbReference>
<dbReference type="CDD" id="cd09280">
    <property type="entry name" value="RNase_HI_eukaryote_like"/>
    <property type="match status" value="1"/>
</dbReference>
<keyword evidence="5" id="KW-0479">Metal-binding</keyword>
<feature type="region of interest" description="Disordered" evidence="8">
    <location>
        <begin position="1"/>
        <end position="38"/>
    </location>
</feature>
<evidence type="ECO:0000256" key="1">
    <source>
        <dbReference type="ARBA" id="ARBA00000077"/>
    </source>
</evidence>
<evidence type="ECO:0000259" key="9">
    <source>
        <dbReference type="PROSITE" id="PS50879"/>
    </source>
</evidence>
<dbReference type="GO" id="GO:0003676">
    <property type="term" value="F:nucleic acid binding"/>
    <property type="evidence" value="ECO:0007669"/>
    <property type="project" value="InterPro"/>
</dbReference>
<keyword evidence="6" id="KW-0255">Endonuclease</keyword>
<comment type="similarity">
    <text evidence="2">Belongs to the RNase H family.</text>
</comment>
<dbReference type="PANTHER" id="PTHR10642:SF26">
    <property type="entry name" value="RIBONUCLEASE H1"/>
    <property type="match status" value="1"/>
</dbReference>
<evidence type="ECO:0000256" key="5">
    <source>
        <dbReference type="ARBA" id="ARBA00022723"/>
    </source>
</evidence>
<dbReference type="OrthoDB" id="407198at2759"/>
<evidence type="ECO:0000313" key="11">
    <source>
        <dbReference type="Proteomes" id="UP000271974"/>
    </source>
</evidence>
<reference evidence="10 11" key="1">
    <citation type="submission" date="2019-01" db="EMBL/GenBank/DDBJ databases">
        <title>A draft genome assembly of the solar-powered sea slug Elysia chlorotica.</title>
        <authorList>
            <person name="Cai H."/>
            <person name="Li Q."/>
            <person name="Fang X."/>
            <person name="Li J."/>
            <person name="Curtis N.E."/>
            <person name="Altenburger A."/>
            <person name="Shibata T."/>
            <person name="Feng M."/>
            <person name="Maeda T."/>
            <person name="Schwartz J.A."/>
            <person name="Shigenobu S."/>
            <person name="Lundholm N."/>
            <person name="Nishiyama T."/>
            <person name="Yang H."/>
            <person name="Hasebe M."/>
            <person name="Li S."/>
            <person name="Pierce S.K."/>
            <person name="Wang J."/>
        </authorList>
    </citation>
    <scope>NUCLEOTIDE SEQUENCE [LARGE SCALE GENOMIC DNA]</scope>
    <source>
        <strain evidence="10">EC2010</strain>
        <tissue evidence="10">Whole organism of an adult</tissue>
    </source>
</reference>
<comment type="catalytic activity">
    <reaction evidence="1">
        <text>Endonucleolytic cleavage to 5'-phosphomonoester.</text>
        <dbReference type="EC" id="3.1.26.4"/>
    </reaction>
</comment>
<dbReference type="Pfam" id="PF00075">
    <property type="entry name" value="RNase_H"/>
    <property type="match status" value="1"/>
</dbReference>
<keyword evidence="11" id="KW-1185">Reference proteome</keyword>
<dbReference type="InterPro" id="IPR012337">
    <property type="entry name" value="RNaseH-like_sf"/>
</dbReference>
<feature type="domain" description="RNase H type-1" evidence="9">
    <location>
        <begin position="41"/>
        <end position="187"/>
    </location>
</feature>
<evidence type="ECO:0000256" key="7">
    <source>
        <dbReference type="ARBA" id="ARBA00022801"/>
    </source>
</evidence>
<proteinExistence type="inferred from homology"/>
<feature type="compositionally biased region" description="Basic and acidic residues" evidence="8">
    <location>
        <begin position="183"/>
        <end position="198"/>
    </location>
</feature>
<dbReference type="EMBL" id="RQTK01001055">
    <property type="protein sequence ID" value="RUS72540.1"/>
    <property type="molecule type" value="Genomic_DNA"/>
</dbReference>
<accession>A0A3S0ZDK5</accession>
<dbReference type="InterPro" id="IPR036397">
    <property type="entry name" value="RNaseH_sf"/>
</dbReference>
<evidence type="ECO:0000256" key="2">
    <source>
        <dbReference type="ARBA" id="ARBA00005300"/>
    </source>
</evidence>